<reference evidence="2 3" key="1">
    <citation type="journal article" date="2011" name="J. Bacteriol.">
        <title>Complete genome sequence and updated annotation of Desulfovibrio alaskensis G20.</title>
        <authorList>
            <person name="Hauser L.J."/>
            <person name="Land M.L."/>
            <person name="Brown S.D."/>
            <person name="Larimer F."/>
            <person name="Keller K.L."/>
            <person name="Rapp-Giles B.J."/>
            <person name="Price M.N."/>
            <person name="Lin M."/>
            <person name="Bruce D.C."/>
            <person name="Detter J.C."/>
            <person name="Tapia R."/>
            <person name="Han C.S."/>
            <person name="Goodwin L.A."/>
            <person name="Cheng J.F."/>
            <person name="Pitluck S."/>
            <person name="Copeland A."/>
            <person name="Lucas S."/>
            <person name="Nolan M."/>
            <person name="Lapidus A.L."/>
            <person name="Palumbo A.V."/>
            <person name="Wall J.D."/>
        </authorList>
    </citation>
    <scope>NUCLEOTIDE SEQUENCE [LARGE SCALE GENOMIC DNA]</scope>
    <source>
        <strain evidence="3">ATCC BAA 1058 / DSM 17464 / G20</strain>
    </source>
</reference>
<gene>
    <name evidence="2" type="ordered locus">Dde_1575</name>
</gene>
<dbReference type="EMBL" id="CP000112">
    <property type="protein sequence ID" value="ABB38372.1"/>
    <property type="molecule type" value="Genomic_DNA"/>
</dbReference>
<dbReference type="Pfam" id="PF01584">
    <property type="entry name" value="CheW"/>
    <property type="match status" value="1"/>
</dbReference>
<organism evidence="2 3">
    <name type="scientific">Oleidesulfovibrio alaskensis (strain ATCC BAA-1058 / DSM 17464 / G20)</name>
    <name type="common">Desulfovibrio alaskensis</name>
    <dbReference type="NCBI Taxonomy" id="207559"/>
    <lineage>
        <taxon>Bacteria</taxon>
        <taxon>Pseudomonadati</taxon>
        <taxon>Thermodesulfobacteriota</taxon>
        <taxon>Desulfovibrionia</taxon>
        <taxon>Desulfovibrionales</taxon>
        <taxon>Desulfovibrionaceae</taxon>
        <taxon>Oleidesulfovibrio</taxon>
    </lineage>
</organism>
<proteinExistence type="predicted"/>
<dbReference type="InterPro" id="IPR039315">
    <property type="entry name" value="CheW"/>
</dbReference>
<dbReference type="AlphaFoldDB" id="Q311M4"/>
<keyword evidence="3" id="KW-1185">Reference proteome</keyword>
<dbReference type="GO" id="GO:0005829">
    <property type="term" value="C:cytosol"/>
    <property type="evidence" value="ECO:0007669"/>
    <property type="project" value="TreeGrafter"/>
</dbReference>
<dbReference type="GO" id="GO:0006935">
    <property type="term" value="P:chemotaxis"/>
    <property type="evidence" value="ECO:0007669"/>
    <property type="project" value="InterPro"/>
</dbReference>
<evidence type="ECO:0000313" key="2">
    <source>
        <dbReference type="EMBL" id="ABB38372.1"/>
    </source>
</evidence>
<dbReference type="Gene3D" id="2.40.50.180">
    <property type="entry name" value="CheA-289, Domain 4"/>
    <property type="match status" value="1"/>
</dbReference>
<dbReference type="HOGENOM" id="CLU_075761_0_0_7"/>
<dbReference type="STRING" id="207559.Dde_1575"/>
<protein>
    <submittedName>
        <fullName evidence="2">CheW protein</fullName>
    </submittedName>
</protein>
<dbReference type="SUPFAM" id="SSF50341">
    <property type="entry name" value="CheW-like"/>
    <property type="match status" value="1"/>
</dbReference>
<dbReference type="RefSeq" id="WP_011367532.1">
    <property type="nucleotide sequence ID" value="NC_007519.1"/>
</dbReference>
<dbReference type="PROSITE" id="PS50851">
    <property type="entry name" value="CHEW"/>
    <property type="match status" value="1"/>
</dbReference>
<dbReference type="eggNOG" id="COG0835">
    <property type="taxonomic scope" value="Bacteria"/>
</dbReference>
<accession>Q311M4</accession>
<dbReference type="InterPro" id="IPR002545">
    <property type="entry name" value="CheW-lke_dom"/>
</dbReference>
<dbReference type="Proteomes" id="UP000002710">
    <property type="component" value="Chromosome"/>
</dbReference>
<dbReference type="Gene3D" id="2.30.30.40">
    <property type="entry name" value="SH3 Domains"/>
    <property type="match status" value="1"/>
</dbReference>
<dbReference type="KEGG" id="dde:Dde_1575"/>
<evidence type="ECO:0000259" key="1">
    <source>
        <dbReference type="PROSITE" id="PS50851"/>
    </source>
</evidence>
<dbReference type="InterPro" id="IPR036061">
    <property type="entry name" value="CheW-like_dom_sf"/>
</dbReference>
<dbReference type="PANTHER" id="PTHR22617">
    <property type="entry name" value="CHEMOTAXIS SENSOR HISTIDINE KINASE-RELATED"/>
    <property type="match status" value="1"/>
</dbReference>
<evidence type="ECO:0000313" key="3">
    <source>
        <dbReference type="Proteomes" id="UP000002710"/>
    </source>
</evidence>
<dbReference type="GO" id="GO:0007165">
    <property type="term" value="P:signal transduction"/>
    <property type="evidence" value="ECO:0007669"/>
    <property type="project" value="InterPro"/>
</dbReference>
<name>Q311M4_OLEA2</name>
<dbReference type="SMART" id="SM00260">
    <property type="entry name" value="CheW"/>
    <property type="match status" value="1"/>
</dbReference>
<dbReference type="PANTHER" id="PTHR22617:SF23">
    <property type="entry name" value="CHEMOTAXIS PROTEIN CHEW"/>
    <property type="match status" value="1"/>
</dbReference>
<sequence>MVKTPEEYFQEQDFGTDSKVEDRRFTDAERAFMQKYLGMDEQDVLQRMGREQEPDAVMTLAPPQSAPAAEPATQGHDAQPASGLLHEELEDQLKTLEEVQMVSFYLGEQEFTVPIMAVQEVIRFMQPTKLPAAPRFIAGMVNLRGRVTPLVYLRDLLGIVAREGDDGRFIVICKRKGLQVGLIIDRVHTMYRVPQRTIDWNIESRLGTSVDFVSGLMNSNERLVSIISVDRIVARVLQS</sequence>
<feature type="domain" description="CheW-like" evidence="1">
    <location>
        <begin position="98"/>
        <end position="238"/>
    </location>
</feature>